<dbReference type="InterPro" id="IPR013249">
    <property type="entry name" value="RNA_pol_sigma70_r4_t2"/>
</dbReference>
<dbReference type="InterPro" id="IPR036388">
    <property type="entry name" value="WH-like_DNA-bd_sf"/>
</dbReference>
<dbReference type="InterPro" id="IPR013325">
    <property type="entry name" value="RNA_pol_sigma_r2"/>
</dbReference>
<feature type="domain" description="RNA polymerase sigma factor 70 region 4 type 2" evidence="7">
    <location>
        <begin position="145"/>
        <end position="196"/>
    </location>
</feature>
<evidence type="ECO:0000313" key="8">
    <source>
        <dbReference type="EMBL" id="MBM7417025.1"/>
    </source>
</evidence>
<keyword evidence="9" id="KW-1185">Reference proteome</keyword>
<dbReference type="SUPFAM" id="SSF88946">
    <property type="entry name" value="Sigma2 domain of RNA polymerase sigma factors"/>
    <property type="match status" value="1"/>
</dbReference>
<gene>
    <name evidence="8" type="ORF">JOE42_003758</name>
</gene>
<organism evidence="8 9">
    <name type="scientific">Rhodococcoides corynebacterioides</name>
    <dbReference type="NCBI Taxonomy" id="53972"/>
    <lineage>
        <taxon>Bacteria</taxon>
        <taxon>Bacillati</taxon>
        <taxon>Actinomycetota</taxon>
        <taxon>Actinomycetes</taxon>
        <taxon>Mycobacteriales</taxon>
        <taxon>Nocardiaceae</taxon>
        <taxon>Rhodococcoides</taxon>
    </lineage>
</organism>
<dbReference type="Gene3D" id="1.10.1740.10">
    <property type="match status" value="1"/>
</dbReference>
<evidence type="ECO:0000256" key="4">
    <source>
        <dbReference type="ARBA" id="ARBA00023125"/>
    </source>
</evidence>
<comment type="similarity">
    <text evidence="1">Belongs to the sigma-70 factor family. ECF subfamily.</text>
</comment>
<dbReference type="PANTHER" id="PTHR43133:SF66">
    <property type="entry name" value="ECF RNA POLYMERASE SIGMA FACTOR SIGK"/>
    <property type="match status" value="1"/>
</dbReference>
<dbReference type="InterPro" id="IPR014284">
    <property type="entry name" value="RNA_pol_sigma-70_dom"/>
</dbReference>
<dbReference type="InterPro" id="IPR039425">
    <property type="entry name" value="RNA_pol_sigma-70-like"/>
</dbReference>
<evidence type="ECO:0000256" key="3">
    <source>
        <dbReference type="ARBA" id="ARBA00023082"/>
    </source>
</evidence>
<keyword evidence="3" id="KW-0731">Sigma factor</keyword>
<dbReference type="Gene3D" id="1.10.10.10">
    <property type="entry name" value="Winged helix-like DNA-binding domain superfamily/Winged helix DNA-binding domain"/>
    <property type="match status" value="1"/>
</dbReference>
<dbReference type="Pfam" id="PF08281">
    <property type="entry name" value="Sigma70_r4_2"/>
    <property type="match status" value="1"/>
</dbReference>
<feature type="domain" description="RNA polymerase sigma-70 region 2" evidence="6">
    <location>
        <begin position="45"/>
        <end position="111"/>
    </location>
</feature>
<dbReference type="InterPro" id="IPR007627">
    <property type="entry name" value="RNA_pol_sigma70_r2"/>
</dbReference>
<evidence type="ECO:0000259" key="7">
    <source>
        <dbReference type="Pfam" id="PF08281"/>
    </source>
</evidence>
<dbReference type="RefSeq" id="WP_204869694.1">
    <property type="nucleotide sequence ID" value="NZ_JAFBBK010000001.1"/>
</dbReference>
<comment type="caution">
    <text evidence="8">The sequence shown here is derived from an EMBL/GenBank/DDBJ whole genome shotgun (WGS) entry which is preliminary data.</text>
</comment>
<dbReference type="InterPro" id="IPR013324">
    <property type="entry name" value="RNA_pol_sigma_r3/r4-like"/>
</dbReference>
<keyword evidence="4" id="KW-0238">DNA-binding</keyword>
<sequence>MTTSVPARAMPTRSDVAALDRDLRNRCGVLLGLIAAGDDGAMVELMQATRPVVFAAALRVLGDRARAEDTAQETYFQVWTSAGTFDSDRGTPHAWLATLARRRAIDRSRSDTASARRDTTYTASHFDRDHDGVWEAVWTNADNDLLTKALIELTSLQRSAVDLVYFQGLSCREAAELLGVPHATVKTRVRDAVLRLRLHLARTA</sequence>
<dbReference type="EMBL" id="JAFBBK010000001">
    <property type="protein sequence ID" value="MBM7417025.1"/>
    <property type="molecule type" value="Genomic_DNA"/>
</dbReference>
<dbReference type="CDD" id="cd06171">
    <property type="entry name" value="Sigma70_r4"/>
    <property type="match status" value="1"/>
</dbReference>
<evidence type="ECO:0000256" key="2">
    <source>
        <dbReference type="ARBA" id="ARBA00023015"/>
    </source>
</evidence>
<dbReference type="NCBIfam" id="TIGR02937">
    <property type="entry name" value="sigma70-ECF"/>
    <property type="match status" value="1"/>
</dbReference>
<evidence type="ECO:0000256" key="1">
    <source>
        <dbReference type="ARBA" id="ARBA00010641"/>
    </source>
</evidence>
<keyword evidence="2" id="KW-0805">Transcription regulation</keyword>
<evidence type="ECO:0000313" key="9">
    <source>
        <dbReference type="Proteomes" id="UP000703038"/>
    </source>
</evidence>
<evidence type="ECO:0000256" key="5">
    <source>
        <dbReference type="ARBA" id="ARBA00023163"/>
    </source>
</evidence>
<proteinExistence type="inferred from homology"/>
<dbReference type="PANTHER" id="PTHR43133">
    <property type="entry name" value="RNA POLYMERASE ECF-TYPE SIGMA FACTO"/>
    <property type="match status" value="1"/>
</dbReference>
<dbReference type="SUPFAM" id="SSF88659">
    <property type="entry name" value="Sigma3 and sigma4 domains of RNA polymerase sigma factors"/>
    <property type="match status" value="1"/>
</dbReference>
<accession>A0ABS2KYK9</accession>
<reference evidence="8 9" key="1">
    <citation type="submission" date="2021-01" db="EMBL/GenBank/DDBJ databases">
        <title>Genomics of switchgrass bacterial isolates.</title>
        <authorList>
            <person name="Shade A."/>
        </authorList>
    </citation>
    <scope>NUCLEOTIDE SEQUENCE [LARGE SCALE GENOMIC DNA]</scope>
    <source>
        <strain evidence="8 9">PvP111</strain>
    </source>
</reference>
<dbReference type="Pfam" id="PF04542">
    <property type="entry name" value="Sigma70_r2"/>
    <property type="match status" value="1"/>
</dbReference>
<dbReference type="Proteomes" id="UP000703038">
    <property type="component" value="Unassembled WGS sequence"/>
</dbReference>
<evidence type="ECO:0000259" key="6">
    <source>
        <dbReference type="Pfam" id="PF04542"/>
    </source>
</evidence>
<protein>
    <submittedName>
        <fullName evidence="8">RNA polymerase sigma-70 factor (ECF subfamily)</fullName>
    </submittedName>
</protein>
<name>A0ABS2KYK9_9NOCA</name>
<keyword evidence="5" id="KW-0804">Transcription</keyword>